<keyword evidence="1" id="KW-1133">Transmembrane helix</keyword>
<comment type="caution">
    <text evidence="2">The sequence shown here is derived from an EMBL/GenBank/DDBJ whole genome shotgun (WGS) entry which is preliminary data.</text>
</comment>
<accession>A0ABT6MZB2</accession>
<protein>
    <submittedName>
        <fullName evidence="2">Uncharacterized protein</fullName>
    </submittedName>
</protein>
<dbReference type="EMBL" id="JARYGZ010000001">
    <property type="protein sequence ID" value="MDH7638173.1"/>
    <property type="molecule type" value="Genomic_DNA"/>
</dbReference>
<proteinExistence type="predicted"/>
<evidence type="ECO:0000313" key="3">
    <source>
        <dbReference type="Proteomes" id="UP001160625"/>
    </source>
</evidence>
<feature type="transmembrane region" description="Helical" evidence="1">
    <location>
        <begin position="59"/>
        <end position="78"/>
    </location>
</feature>
<name>A0ABT6MZB2_9SPHN</name>
<evidence type="ECO:0000256" key="1">
    <source>
        <dbReference type="SAM" id="Phobius"/>
    </source>
</evidence>
<keyword evidence="1" id="KW-0812">Transmembrane</keyword>
<keyword evidence="3" id="KW-1185">Reference proteome</keyword>
<keyword evidence="1" id="KW-0472">Membrane</keyword>
<reference evidence="2" key="1">
    <citation type="submission" date="2023-04" db="EMBL/GenBank/DDBJ databases">
        <title>Sphingomonas sp. MAHUQ-71 isolated from rice field.</title>
        <authorList>
            <person name="Huq M.A."/>
        </authorList>
    </citation>
    <scope>NUCLEOTIDE SEQUENCE</scope>
    <source>
        <strain evidence="2">MAHUQ-71</strain>
    </source>
</reference>
<sequence>MSAATMESGAVPQIACFTRSIFIGPRGCPWIEKDRRPFSEKAVAQTAPETIIMEMGMPILLWLLGVPIPIILILLLVWH</sequence>
<dbReference type="Proteomes" id="UP001160625">
    <property type="component" value="Unassembled WGS sequence"/>
</dbReference>
<dbReference type="RefSeq" id="WP_281043488.1">
    <property type="nucleotide sequence ID" value="NZ_JARYGZ010000001.1"/>
</dbReference>
<gene>
    <name evidence="2" type="ORF">QGN17_05475</name>
</gene>
<evidence type="ECO:0000313" key="2">
    <source>
        <dbReference type="EMBL" id="MDH7638173.1"/>
    </source>
</evidence>
<organism evidence="2 3">
    <name type="scientific">Sphingomonas oryzagri</name>
    <dbReference type="NCBI Taxonomy" id="3042314"/>
    <lineage>
        <taxon>Bacteria</taxon>
        <taxon>Pseudomonadati</taxon>
        <taxon>Pseudomonadota</taxon>
        <taxon>Alphaproteobacteria</taxon>
        <taxon>Sphingomonadales</taxon>
        <taxon>Sphingomonadaceae</taxon>
        <taxon>Sphingomonas</taxon>
    </lineage>
</organism>